<evidence type="ECO:0000313" key="1">
    <source>
        <dbReference type="EMBL" id="KAL0190367.1"/>
    </source>
</evidence>
<dbReference type="InterPro" id="IPR036390">
    <property type="entry name" value="WH_DNA-bd_sf"/>
</dbReference>
<dbReference type="AlphaFoldDB" id="A0ABD0QVX7"/>
<reference evidence="1 2" key="1">
    <citation type="submission" date="2024-05" db="EMBL/GenBank/DDBJ databases">
        <title>Genome sequencing and assembly of Indian major carp, Cirrhinus mrigala (Hamilton, 1822).</title>
        <authorList>
            <person name="Mohindra V."/>
            <person name="Chowdhury L.M."/>
            <person name="Lal K."/>
            <person name="Jena J.K."/>
        </authorList>
    </citation>
    <scope>NUCLEOTIDE SEQUENCE [LARGE SCALE GENOMIC DNA]</scope>
    <source>
        <strain evidence="1">CM1030</strain>
        <tissue evidence="1">Blood</tissue>
    </source>
</reference>
<gene>
    <name evidence="1" type="ORF">M9458_013065</name>
</gene>
<feature type="non-terminal residue" evidence="1">
    <location>
        <position position="61"/>
    </location>
</feature>
<dbReference type="Gene3D" id="1.10.10.10">
    <property type="entry name" value="Winged helix-like DNA-binding domain superfamily/Winged helix DNA-binding domain"/>
    <property type="match status" value="1"/>
</dbReference>
<comment type="caution">
    <text evidence="1">The sequence shown here is derived from an EMBL/GenBank/DDBJ whole genome shotgun (WGS) entry which is preliminary data.</text>
</comment>
<keyword evidence="2" id="KW-1185">Reference proteome</keyword>
<proteinExistence type="predicted"/>
<dbReference type="InterPro" id="IPR036388">
    <property type="entry name" value="WH-like_DNA-bd_sf"/>
</dbReference>
<dbReference type="SUPFAM" id="SSF46785">
    <property type="entry name" value="Winged helix' DNA-binding domain"/>
    <property type="match status" value="1"/>
</dbReference>
<name>A0ABD0QVX7_CIRMR</name>
<evidence type="ECO:0000313" key="2">
    <source>
        <dbReference type="Proteomes" id="UP001529510"/>
    </source>
</evidence>
<accession>A0ABD0QVX7</accession>
<dbReference type="EMBL" id="JAMKFB020000006">
    <property type="protein sequence ID" value="KAL0190367.1"/>
    <property type="molecule type" value="Genomic_DNA"/>
</dbReference>
<protein>
    <submittedName>
        <fullName evidence="1">Uncharacterized protein</fullName>
    </submittedName>
</protein>
<sequence length="61" mass="7370">DHELNFQDKYLFYRFLDDEEEDAVLPSDDEKREAEEELQETLLFLSQIGPDAHMRMILRKP</sequence>
<dbReference type="Proteomes" id="UP001529510">
    <property type="component" value="Unassembled WGS sequence"/>
</dbReference>
<organism evidence="1 2">
    <name type="scientific">Cirrhinus mrigala</name>
    <name type="common">Mrigala</name>
    <dbReference type="NCBI Taxonomy" id="683832"/>
    <lineage>
        <taxon>Eukaryota</taxon>
        <taxon>Metazoa</taxon>
        <taxon>Chordata</taxon>
        <taxon>Craniata</taxon>
        <taxon>Vertebrata</taxon>
        <taxon>Euteleostomi</taxon>
        <taxon>Actinopterygii</taxon>
        <taxon>Neopterygii</taxon>
        <taxon>Teleostei</taxon>
        <taxon>Ostariophysi</taxon>
        <taxon>Cypriniformes</taxon>
        <taxon>Cyprinidae</taxon>
        <taxon>Labeoninae</taxon>
        <taxon>Labeonini</taxon>
        <taxon>Cirrhinus</taxon>
    </lineage>
</organism>
<feature type="non-terminal residue" evidence="1">
    <location>
        <position position="1"/>
    </location>
</feature>